<dbReference type="AlphaFoldDB" id="A0A8S9ZPK6"/>
<feature type="non-terminal residue" evidence="2">
    <location>
        <position position="1"/>
    </location>
</feature>
<proteinExistence type="predicted"/>
<dbReference type="Proteomes" id="UP000605970">
    <property type="component" value="Unassembled WGS sequence"/>
</dbReference>
<keyword evidence="1" id="KW-0812">Transmembrane</keyword>
<feature type="transmembrane region" description="Helical" evidence="1">
    <location>
        <begin position="87"/>
        <end position="114"/>
    </location>
</feature>
<comment type="caution">
    <text evidence="2">The sequence shown here is derived from an EMBL/GenBank/DDBJ whole genome shotgun (WGS) entry which is preliminary data.</text>
</comment>
<feature type="transmembrane region" description="Helical" evidence="1">
    <location>
        <begin position="25"/>
        <end position="44"/>
    </location>
</feature>
<reference evidence="2" key="1">
    <citation type="journal article" date="2020" name="Ecol. Evol.">
        <title>Genome structure and content of the rice root-knot nematode (Meloidogyne graminicola).</title>
        <authorList>
            <person name="Phan N.T."/>
            <person name="Danchin E.G.J."/>
            <person name="Klopp C."/>
            <person name="Perfus-Barbeoch L."/>
            <person name="Kozlowski D.K."/>
            <person name="Koutsovoulos G.D."/>
            <person name="Lopez-Roques C."/>
            <person name="Bouchez O."/>
            <person name="Zahm M."/>
            <person name="Besnard G."/>
            <person name="Bellafiore S."/>
        </authorList>
    </citation>
    <scope>NUCLEOTIDE SEQUENCE</scope>
    <source>
        <strain evidence="2">VN-18</strain>
    </source>
</reference>
<feature type="transmembrane region" description="Helical" evidence="1">
    <location>
        <begin position="56"/>
        <end position="75"/>
    </location>
</feature>
<dbReference type="EMBL" id="JABEBT010000045">
    <property type="protein sequence ID" value="KAF7635201.1"/>
    <property type="molecule type" value="Genomic_DNA"/>
</dbReference>
<evidence type="ECO:0000256" key="1">
    <source>
        <dbReference type="SAM" id="Phobius"/>
    </source>
</evidence>
<evidence type="ECO:0000313" key="2">
    <source>
        <dbReference type="EMBL" id="KAF7635201.1"/>
    </source>
</evidence>
<name>A0A8S9ZPK6_9BILA</name>
<gene>
    <name evidence="2" type="ORF">Mgra_00005316</name>
</gene>
<protein>
    <submittedName>
        <fullName evidence="2">Uncharacterized protein</fullName>
    </submittedName>
</protein>
<organism evidence="2 3">
    <name type="scientific">Meloidogyne graminicola</name>
    <dbReference type="NCBI Taxonomy" id="189291"/>
    <lineage>
        <taxon>Eukaryota</taxon>
        <taxon>Metazoa</taxon>
        <taxon>Ecdysozoa</taxon>
        <taxon>Nematoda</taxon>
        <taxon>Chromadorea</taxon>
        <taxon>Rhabditida</taxon>
        <taxon>Tylenchina</taxon>
        <taxon>Tylenchomorpha</taxon>
        <taxon>Tylenchoidea</taxon>
        <taxon>Meloidogynidae</taxon>
        <taxon>Meloidogyninae</taxon>
        <taxon>Meloidogyne</taxon>
    </lineage>
</organism>
<accession>A0A8S9ZPK6</accession>
<sequence>FIISAYNSYSDHSDDEFNDENPATLINLITYLIIILLAFIEILLTENIRTVKQLIPTLIFKFLNVLIIFVCHTIIYNDLINKIYFDILTECLFILMTINLIIEEITAIIFHPYLNREIKKILQKPKIIIFCCKNKINNNNINSISSNNIQNTILIRNLSGKDIGTKQTIDNHFEMLRKSWNVK</sequence>
<keyword evidence="1" id="KW-0472">Membrane</keyword>
<keyword evidence="3" id="KW-1185">Reference proteome</keyword>
<evidence type="ECO:0000313" key="3">
    <source>
        <dbReference type="Proteomes" id="UP000605970"/>
    </source>
</evidence>
<keyword evidence="1" id="KW-1133">Transmembrane helix</keyword>